<evidence type="ECO:0000313" key="10">
    <source>
        <dbReference type="Proteomes" id="UP001370490"/>
    </source>
</evidence>
<keyword evidence="10" id="KW-1185">Reference proteome</keyword>
<comment type="similarity">
    <text evidence="2">Belongs to the major facilitator superfamily. Folate-biopterin transporter (TC 2.A.71) family.</text>
</comment>
<feature type="region of interest" description="Disordered" evidence="7">
    <location>
        <begin position="1"/>
        <end position="36"/>
    </location>
</feature>
<evidence type="ECO:0000256" key="3">
    <source>
        <dbReference type="ARBA" id="ARBA00022448"/>
    </source>
</evidence>
<proteinExistence type="inferred from homology"/>
<feature type="transmembrane region" description="Helical" evidence="8">
    <location>
        <begin position="330"/>
        <end position="350"/>
    </location>
</feature>
<feature type="transmembrane region" description="Helical" evidence="8">
    <location>
        <begin position="111"/>
        <end position="131"/>
    </location>
</feature>
<reference evidence="9 10" key="1">
    <citation type="submission" date="2023-12" db="EMBL/GenBank/DDBJ databases">
        <title>A high-quality genome assembly for Dillenia turbinata (Dilleniales).</title>
        <authorList>
            <person name="Chanderbali A."/>
        </authorList>
    </citation>
    <scope>NUCLEOTIDE SEQUENCE [LARGE SCALE GENOMIC DNA]</scope>
    <source>
        <strain evidence="9">LSX21</strain>
        <tissue evidence="9">Leaf</tissue>
    </source>
</reference>
<feature type="transmembrane region" description="Helical" evidence="8">
    <location>
        <begin position="208"/>
        <end position="229"/>
    </location>
</feature>
<dbReference type="PANTHER" id="PTHR31585">
    <property type="entry name" value="FOLATE-BIOPTERIN TRANSPORTER 1, CHLOROPLASTIC"/>
    <property type="match status" value="1"/>
</dbReference>
<keyword evidence="3" id="KW-0813">Transport</keyword>
<comment type="caution">
    <text evidence="9">The sequence shown here is derived from an EMBL/GenBank/DDBJ whole genome shotgun (WGS) entry which is preliminary data.</text>
</comment>
<dbReference type="SUPFAM" id="SSF103473">
    <property type="entry name" value="MFS general substrate transporter"/>
    <property type="match status" value="1"/>
</dbReference>
<keyword evidence="6 8" id="KW-0472">Membrane</keyword>
<dbReference type="EMBL" id="JBAMMX010000014">
    <property type="protein sequence ID" value="KAK6927658.1"/>
    <property type="molecule type" value="Genomic_DNA"/>
</dbReference>
<evidence type="ECO:0000313" key="9">
    <source>
        <dbReference type="EMBL" id="KAK6927658.1"/>
    </source>
</evidence>
<keyword evidence="4 8" id="KW-0812">Transmembrane</keyword>
<keyword evidence="5 8" id="KW-1133">Transmembrane helix</keyword>
<dbReference type="GO" id="GO:0016020">
    <property type="term" value="C:membrane"/>
    <property type="evidence" value="ECO:0007669"/>
    <property type="project" value="UniProtKB-SubCell"/>
</dbReference>
<feature type="transmembrane region" description="Helical" evidence="8">
    <location>
        <begin position="143"/>
        <end position="162"/>
    </location>
</feature>
<sequence length="493" mass="54333">MMTSLETEELLGKPKDLSENPPSATPTKETDTLQEDSPTKCMNNILIINPIALLLQPLQWLQMLGNNLNPSFIVGVFIVYGFSQGFAGSYFRVVSDYYWKDVQKVQPSTVQVFIGLYSVPLILKPIWGLLTDVVPIKGYRRRPYFVLAGIMGLVSALIASSLKLQVGLALACLMGVVAGVAIADVIIDACIAKSSIENRALAADLQSLCGFCTSVGALVGYSTSGLFVHKLGPKGALAILAIPPAAVMALGFFIYETRTTVHPQSENKHKAMEKVGGAIGDMLRAIRCPRIWQPSLYMYLSLAFSIRVYWDHICNWCNGIYNRDLPFRNLLFFAQLLYALSGMLDVIFVLRWNLALGIPDYVFVITEECVSRIVSRIRWTPMMVLSSQLCPPGVEGTFFALLMCIDSLGSVSSKWGGGLVLHLLHVTRIDFKNLWLALLIRNILRTLTLGFIFLVPKADELDALFASHSPEKQSSCAVDGEGVQLVQSEKIEV</sequence>
<accession>A0AAN8VHB8</accession>
<organism evidence="9 10">
    <name type="scientific">Dillenia turbinata</name>
    <dbReference type="NCBI Taxonomy" id="194707"/>
    <lineage>
        <taxon>Eukaryota</taxon>
        <taxon>Viridiplantae</taxon>
        <taxon>Streptophyta</taxon>
        <taxon>Embryophyta</taxon>
        <taxon>Tracheophyta</taxon>
        <taxon>Spermatophyta</taxon>
        <taxon>Magnoliopsida</taxon>
        <taxon>eudicotyledons</taxon>
        <taxon>Gunneridae</taxon>
        <taxon>Pentapetalae</taxon>
        <taxon>Dilleniales</taxon>
        <taxon>Dilleniaceae</taxon>
        <taxon>Dillenia</taxon>
    </lineage>
</organism>
<evidence type="ECO:0000256" key="8">
    <source>
        <dbReference type="SAM" id="Phobius"/>
    </source>
</evidence>
<evidence type="ECO:0000256" key="5">
    <source>
        <dbReference type="ARBA" id="ARBA00022989"/>
    </source>
</evidence>
<evidence type="ECO:0000256" key="7">
    <source>
        <dbReference type="SAM" id="MobiDB-lite"/>
    </source>
</evidence>
<feature type="transmembrane region" description="Helical" evidence="8">
    <location>
        <begin position="72"/>
        <end position="91"/>
    </location>
</feature>
<dbReference type="InterPro" id="IPR036259">
    <property type="entry name" value="MFS_trans_sf"/>
</dbReference>
<protein>
    <submittedName>
        <fullName evidence="9">Biopterin transporter family</fullName>
    </submittedName>
</protein>
<dbReference type="AlphaFoldDB" id="A0AAN8VHB8"/>
<dbReference type="Pfam" id="PF03092">
    <property type="entry name" value="BT1"/>
    <property type="match status" value="2"/>
</dbReference>
<evidence type="ECO:0000256" key="1">
    <source>
        <dbReference type="ARBA" id="ARBA00004141"/>
    </source>
</evidence>
<evidence type="ECO:0000256" key="4">
    <source>
        <dbReference type="ARBA" id="ARBA00022692"/>
    </source>
</evidence>
<dbReference type="Gene3D" id="1.20.1250.20">
    <property type="entry name" value="MFS general substrate transporter like domains"/>
    <property type="match status" value="1"/>
</dbReference>
<dbReference type="CDD" id="cd17484">
    <property type="entry name" value="MFS_FBT"/>
    <property type="match status" value="1"/>
</dbReference>
<dbReference type="Proteomes" id="UP001370490">
    <property type="component" value="Unassembled WGS sequence"/>
</dbReference>
<evidence type="ECO:0000256" key="6">
    <source>
        <dbReference type="ARBA" id="ARBA00023136"/>
    </source>
</evidence>
<gene>
    <name evidence="9" type="ORF">RJ641_006249</name>
</gene>
<dbReference type="InterPro" id="IPR039309">
    <property type="entry name" value="BT1"/>
</dbReference>
<dbReference type="PANTHER" id="PTHR31585:SF44">
    <property type="entry name" value="FOLATE-BIOPTERIN TRANSPORTER 6-RELATED"/>
    <property type="match status" value="1"/>
</dbReference>
<comment type="subcellular location">
    <subcellularLocation>
        <location evidence="1">Membrane</location>
        <topology evidence="1">Multi-pass membrane protein</topology>
    </subcellularLocation>
</comment>
<feature type="transmembrane region" description="Helical" evidence="8">
    <location>
        <begin position="168"/>
        <end position="187"/>
    </location>
</feature>
<evidence type="ECO:0000256" key="2">
    <source>
        <dbReference type="ARBA" id="ARBA00007015"/>
    </source>
</evidence>
<feature type="transmembrane region" description="Helical" evidence="8">
    <location>
        <begin position="235"/>
        <end position="255"/>
    </location>
</feature>
<name>A0AAN8VHB8_9MAGN</name>